<evidence type="ECO:0000256" key="1">
    <source>
        <dbReference type="SAM" id="MobiDB-lite"/>
    </source>
</evidence>
<dbReference type="PhylomeDB" id="Q9LT60"/>
<dbReference type="EMBL" id="AB025626">
    <property type="protein sequence ID" value="BAB01282.1"/>
    <property type="molecule type" value="Genomic_DNA"/>
</dbReference>
<accession>Q9LT60</accession>
<protein>
    <submittedName>
        <fullName evidence="2">Uncharacterized protein</fullName>
    </submittedName>
</protein>
<proteinExistence type="predicted"/>
<dbReference type="PANTHER" id="PTHR35737">
    <property type="entry name" value="CRYPTIC LOCI REGULATOR"/>
    <property type="match status" value="1"/>
</dbReference>
<dbReference type="PANTHER" id="PTHR35737:SF1">
    <property type="entry name" value="CRYPTIC LOCI REGULATOR"/>
    <property type="match status" value="1"/>
</dbReference>
<dbReference type="ExpressionAtlas" id="Q9LT60">
    <property type="expression patterns" value="baseline and differential"/>
</dbReference>
<reference key="2">
    <citation type="journal article" date="2000" name="Nature">
        <title>Sequence and analysis of chromosome 3 of the plant Arabidopsis thaliana.</title>
        <authorList>
            <consortium name="European Union Chromosome 3 Arabidopsis Sequencing Consortium"/>
            <consortium name="Institute for Genomic Research"/>
            <consortium name="Kazusa DNA Research Institute"/>
            <person name="Salanoubat M."/>
            <person name="Lemcke K."/>
            <person name="Rieger M."/>
            <person name="Ansorge W."/>
            <person name="Unseld M."/>
            <person name="Fartmann B."/>
            <person name="Valle G."/>
            <person name="Blocker H."/>
            <person name="Perez-Alonso M."/>
            <person name="Obermaier B."/>
            <person name="Delseny M."/>
            <person name="Boutry M."/>
            <person name="Grivell L.A."/>
            <person name="Mache R."/>
            <person name="Puigdomenech P."/>
            <person name="De Simone V."/>
            <person name="Choisne N."/>
            <person name="Artiguenave F."/>
            <person name="Robert C."/>
            <person name="Brottier P."/>
            <person name="Wincker P."/>
            <person name="Cattolico L."/>
            <person name="Weissenbach J."/>
            <person name="Saurin W."/>
            <person name="Quetier F."/>
            <person name="Schafer M."/>
            <person name="Muller-Auer S."/>
            <person name="Gabel C."/>
            <person name="Fuchs M."/>
            <person name="Benes V."/>
            <person name="Wurmbach E."/>
            <person name="Drzonek H."/>
            <person name="Erfle H."/>
            <person name="Jordan N."/>
            <person name="Bangert S."/>
            <person name="Wiedelmann R."/>
            <person name="Kranz H."/>
            <person name="Voss H."/>
            <person name="Holland R."/>
            <person name="Brandt P."/>
            <person name="Nyakatura G."/>
            <person name="Vezzi A."/>
            <person name="D'Angelo M."/>
            <person name="Pallavicini A."/>
            <person name="Toppo S."/>
            <person name="Simionati B."/>
            <person name="Conrad A."/>
            <person name="Hornischer K."/>
            <person name="Kauer G."/>
            <person name="Lohnert T.H."/>
            <person name="Nordsiek G."/>
            <person name="Reichelt J."/>
            <person name="Scharfe M."/>
            <person name="Schon O."/>
            <person name="Bargues M."/>
            <person name="Terol J."/>
            <person name="Climent J."/>
            <person name="Navarro P."/>
            <person name="Collado C."/>
            <person name="Perez-Perez A."/>
            <person name="Ottenwalder B."/>
            <person name="Duchemin D."/>
            <person name="Cooke R."/>
            <person name="Laudie M."/>
            <person name="Berger-Llauro C."/>
            <person name="Purnelle B."/>
            <person name="Masuy D."/>
            <person name="de Haan M."/>
            <person name="Maarse A.C."/>
            <person name="Alcaraz J.P."/>
            <person name="Cottet A."/>
            <person name="Casacuberta E."/>
            <person name="Monfort A."/>
            <person name="Argiriou A."/>
            <person name="flores M."/>
            <person name="Liguori R."/>
            <person name="Vitale D."/>
            <person name="Mannhaupt G."/>
            <person name="Haase D."/>
            <person name="Schoof H."/>
            <person name="Rudd S."/>
            <person name="Zaccaria P."/>
            <person name="Mewes H.W."/>
            <person name="Mayer K.F."/>
            <person name="Kaul S."/>
            <person name="Town C.D."/>
            <person name="Koo H.L."/>
            <person name="Tallon L.J."/>
            <person name="Jenkins J."/>
            <person name="Rooney T."/>
            <person name="Rizzo M."/>
            <person name="Walts A."/>
            <person name="Utterback T."/>
            <person name="Fujii C.Y."/>
            <person name="Shea T.P."/>
            <person name="Creasy T.H."/>
            <person name="Haas B."/>
            <person name="Maiti R."/>
            <person name="Wu D."/>
            <person name="Peterson J."/>
            <person name="Van Aken S."/>
            <person name="Pai G."/>
            <person name="Militscher J."/>
            <person name="Sellers P."/>
            <person name="Gill J.E."/>
            <person name="Feldblyum T.V."/>
            <person name="Preuss D."/>
            <person name="Lin X."/>
            <person name="Nierman W.C."/>
            <person name="Salzberg S.L."/>
            <person name="White O."/>
            <person name="Venter J.C."/>
            <person name="Fraser C.M."/>
            <person name="Kaneko T."/>
            <person name="Nakamura Y."/>
            <person name="Sato S."/>
            <person name="Kato T."/>
            <person name="Asamizu E."/>
            <person name="Sasamoto S."/>
            <person name="Kimura T."/>
            <person name="Idesawa K."/>
            <person name="Kawashima K."/>
            <person name="Kishida Y."/>
            <person name="Kiyokawa C."/>
            <person name="Kohara M."/>
            <person name="Matsumoto M."/>
            <person name="Matsuno A."/>
            <person name="Muraki A."/>
            <person name="Nakayama S."/>
            <person name="Nakazaki N."/>
            <person name="Shinpo S."/>
            <person name="Takeuchi C."/>
            <person name="Wada T."/>
            <person name="Watanabe A."/>
            <person name="Yamada M."/>
            <person name="Yasuda M."/>
            <person name="Tabata S."/>
        </authorList>
    </citation>
    <scope>NUCLEOTIDE SEQUENCE [LARGE SCALE GENOMIC DNA]</scope>
    <source>
        <strain>cv. Columbia</strain>
    </source>
</reference>
<evidence type="ECO:0000313" key="2">
    <source>
        <dbReference type="EMBL" id="BAB01282.1"/>
    </source>
</evidence>
<dbReference type="TAIR" id="AT3G27520"/>
<sequence>MVCAIIMLRTVLNEFSRSTASLRRMDSPMSTSSIDGDEDWECYEDDGFVYNRKKRTRFADAEETSKPPDPELDRVVEERNRRIRKKRLLVKLKRKYQSEIDQWEILSNSFNAMQEKADRFQTAQREERLNANETMSFPGNSSSTTEGGREFGGEDASKSPSSMLDQLLFTVERQEAVINEVSKLCEVTENICRVEEEETKQSFFDLPIWSSPTDLMASLCGD</sequence>
<feature type="region of interest" description="Disordered" evidence="1">
    <location>
        <begin position="129"/>
        <end position="160"/>
    </location>
</feature>
<feature type="compositionally biased region" description="Basic and acidic residues" evidence="1">
    <location>
        <begin position="147"/>
        <end position="157"/>
    </location>
</feature>
<organism evidence="2">
    <name type="scientific">Arabidopsis thaliana</name>
    <name type="common">Mouse-ear cress</name>
    <dbReference type="NCBI Taxonomy" id="3702"/>
    <lineage>
        <taxon>Eukaryota</taxon>
        <taxon>Viridiplantae</taxon>
        <taxon>Streptophyta</taxon>
        <taxon>Embryophyta</taxon>
        <taxon>Tracheophyta</taxon>
        <taxon>Spermatophyta</taxon>
        <taxon>Magnoliopsida</taxon>
        <taxon>eudicotyledons</taxon>
        <taxon>Gunneridae</taxon>
        <taxon>Pentapetalae</taxon>
        <taxon>rosids</taxon>
        <taxon>malvids</taxon>
        <taxon>Brassicales</taxon>
        <taxon>Brassicaceae</taxon>
        <taxon>Camelineae</taxon>
        <taxon>Arabidopsis</taxon>
    </lineage>
</organism>
<feature type="compositionally biased region" description="Polar residues" evidence="1">
    <location>
        <begin position="131"/>
        <end position="146"/>
    </location>
</feature>
<reference evidence="2" key="1">
    <citation type="journal article" date="2000" name="DNA Res.">
        <title>Structural analysis of Arabidopsis thaliana chromosome 3. I. Sequence features of the regions of 4,504,864 bp covered by sixty P1 and TAC clones.</title>
        <authorList>
            <person name="Sato S."/>
            <person name="Nakamura Y."/>
            <person name="Kaneko T."/>
            <person name="Katoh T."/>
            <person name="Asamizu E."/>
            <person name="Tabata S."/>
        </authorList>
    </citation>
    <scope>NUCLEOTIDE SEQUENCE [LARGE SCALE GENOMIC DNA]</scope>
</reference>
<name>Q9LT60_ARATH</name>
<dbReference type="AlphaFoldDB" id="Q9LT60"/>